<name>A0AAD1YW07_9LAMI</name>
<keyword evidence="1" id="KW-0853">WD repeat</keyword>
<evidence type="ECO:0000313" key="6">
    <source>
        <dbReference type="Proteomes" id="UP000834106"/>
    </source>
</evidence>
<feature type="domain" description="Histone-binding protein RBBP4-like N-terminal" evidence="4">
    <location>
        <begin position="18"/>
        <end position="49"/>
    </location>
</feature>
<evidence type="ECO:0000256" key="3">
    <source>
        <dbReference type="SAM" id="MobiDB-lite"/>
    </source>
</evidence>
<evidence type="ECO:0000256" key="2">
    <source>
        <dbReference type="ARBA" id="ARBA00022737"/>
    </source>
</evidence>
<sequence length="118" mass="13267">MRLSGHLSPSNGSHHPPSDNGPHTIHKLILGTHTSDEFPNFLMVAHAYVPRRAFEMETDNSNIPKFLTLQLLLVQLVSISRIVLLISVDLWLWKPDYIVALESFGIVKSPNYIVPLAM</sequence>
<evidence type="ECO:0000313" key="5">
    <source>
        <dbReference type="EMBL" id="CAI9757879.1"/>
    </source>
</evidence>
<feature type="region of interest" description="Disordered" evidence="3">
    <location>
        <begin position="1"/>
        <end position="22"/>
    </location>
</feature>
<organism evidence="5 6">
    <name type="scientific">Fraxinus pennsylvanica</name>
    <dbReference type="NCBI Taxonomy" id="56036"/>
    <lineage>
        <taxon>Eukaryota</taxon>
        <taxon>Viridiplantae</taxon>
        <taxon>Streptophyta</taxon>
        <taxon>Embryophyta</taxon>
        <taxon>Tracheophyta</taxon>
        <taxon>Spermatophyta</taxon>
        <taxon>Magnoliopsida</taxon>
        <taxon>eudicotyledons</taxon>
        <taxon>Gunneridae</taxon>
        <taxon>Pentapetalae</taxon>
        <taxon>asterids</taxon>
        <taxon>lamiids</taxon>
        <taxon>Lamiales</taxon>
        <taxon>Oleaceae</taxon>
        <taxon>Oleeae</taxon>
        <taxon>Fraxinus</taxon>
    </lineage>
</organism>
<proteinExistence type="predicted"/>
<keyword evidence="2" id="KW-0677">Repeat</keyword>
<accession>A0AAD1YW07</accession>
<dbReference type="AlphaFoldDB" id="A0AAD1YW07"/>
<evidence type="ECO:0000259" key="4">
    <source>
        <dbReference type="Pfam" id="PF12265"/>
    </source>
</evidence>
<keyword evidence="6" id="KW-1185">Reference proteome</keyword>
<dbReference type="InterPro" id="IPR022052">
    <property type="entry name" value="Histone-bd_RBBP4-like_N"/>
</dbReference>
<evidence type="ECO:0000256" key="1">
    <source>
        <dbReference type="ARBA" id="ARBA00022574"/>
    </source>
</evidence>
<dbReference type="Proteomes" id="UP000834106">
    <property type="component" value="Chromosome 3"/>
</dbReference>
<dbReference type="EMBL" id="OU503038">
    <property type="protein sequence ID" value="CAI9757879.1"/>
    <property type="molecule type" value="Genomic_DNA"/>
</dbReference>
<gene>
    <name evidence="5" type="ORF">FPE_LOCUS5309</name>
</gene>
<reference evidence="5" key="1">
    <citation type="submission" date="2023-05" db="EMBL/GenBank/DDBJ databases">
        <authorList>
            <person name="Huff M."/>
        </authorList>
    </citation>
    <scope>NUCLEOTIDE SEQUENCE</scope>
</reference>
<dbReference type="Pfam" id="PF12265">
    <property type="entry name" value="CAF1C_H4-bd"/>
    <property type="match status" value="1"/>
</dbReference>
<protein>
    <recommendedName>
        <fullName evidence="4">Histone-binding protein RBBP4-like N-terminal domain-containing protein</fullName>
    </recommendedName>
</protein>